<dbReference type="PRINTS" id="PR00505">
    <property type="entry name" value="D12N6MTFRASE"/>
</dbReference>
<dbReference type="InterPro" id="IPR029063">
    <property type="entry name" value="SAM-dependent_MTases_sf"/>
</dbReference>
<evidence type="ECO:0000313" key="5">
    <source>
        <dbReference type="Proteomes" id="UP000245618"/>
    </source>
</evidence>
<comment type="caution">
    <text evidence="4">The sequence shown here is derived from an EMBL/GenBank/DDBJ whole genome shotgun (WGS) entry which is preliminary data.</text>
</comment>
<dbReference type="AlphaFoldDB" id="A0A2U1K0R4"/>
<dbReference type="OrthoDB" id="9805629at2"/>
<dbReference type="GO" id="GO:0032259">
    <property type="term" value="P:methylation"/>
    <property type="evidence" value="ECO:0007669"/>
    <property type="project" value="UniProtKB-KW"/>
</dbReference>
<dbReference type="InterPro" id="IPR012327">
    <property type="entry name" value="MeTrfase_D12"/>
</dbReference>
<accession>A0A2U1K0R4</accession>
<dbReference type="PANTHER" id="PTHR30481">
    <property type="entry name" value="DNA ADENINE METHYLASE"/>
    <property type="match status" value="1"/>
</dbReference>
<dbReference type="Proteomes" id="UP000245618">
    <property type="component" value="Unassembled WGS sequence"/>
</dbReference>
<dbReference type="GO" id="GO:0006298">
    <property type="term" value="P:mismatch repair"/>
    <property type="evidence" value="ECO:0007669"/>
    <property type="project" value="TreeGrafter"/>
</dbReference>
<proteinExistence type="predicted"/>
<dbReference type="PIRSF" id="PIRSF000398">
    <property type="entry name" value="M_m6A_EcoRV"/>
    <property type="match status" value="1"/>
</dbReference>
<dbReference type="GO" id="GO:0009307">
    <property type="term" value="P:DNA restriction-modification system"/>
    <property type="evidence" value="ECO:0007669"/>
    <property type="project" value="InterPro"/>
</dbReference>
<sequence length="272" mass="31351">MILGLKTNEKPQARLKTPISYYGGKQSMLKHILPLIPEHRVYVEPFFGGGAVFWAKEPSEVEIVNDLNGNVINFYRELKTNFQELKDMIMSTPYSREVYKNAMVVYEIPYIFTPTHRAWAFWVGTVQGFSNKIGSWRSATQRSKESTLNYNKKEGFNASLSKRLDITQIECKDAVELILRQDSEDTFFYIDPPYVGANQGHYGGYTQEHFNALLNVLSIIKGKFLLSSYPNEVLDEYRLQYGWYSSDKDMVLSASRNSNKRKIEALTANYVI</sequence>
<dbReference type="RefSeq" id="WP_116760808.1">
    <property type="nucleotide sequence ID" value="NZ_QCZH01000002.1"/>
</dbReference>
<evidence type="ECO:0000256" key="1">
    <source>
        <dbReference type="ARBA" id="ARBA00022603"/>
    </source>
</evidence>
<dbReference type="Gene3D" id="3.40.50.150">
    <property type="entry name" value="Vaccinia Virus protein VP39"/>
    <property type="match status" value="2"/>
</dbReference>
<keyword evidence="3" id="KW-0949">S-adenosyl-L-methionine</keyword>
<dbReference type="InterPro" id="IPR012263">
    <property type="entry name" value="M_m6A_EcoRV"/>
</dbReference>
<dbReference type="GO" id="GO:0009007">
    <property type="term" value="F:site-specific DNA-methyltransferase (adenine-specific) activity"/>
    <property type="evidence" value="ECO:0007669"/>
    <property type="project" value="UniProtKB-EC"/>
</dbReference>
<keyword evidence="5" id="KW-1185">Reference proteome</keyword>
<name>A0A2U1K0R4_9FLAO</name>
<evidence type="ECO:0000256" key="2">
    <source>
        <dbReference type="ARBA" id="ARBA00022679"/>
    </source>
</evidence>
<evidence type="ECO:0000313" key="4">
    <source>
        <dbReference type="EMBL" id="PWA10992.1"/>
    </source>
</evidence>
<organism evidence="4 5">
    <name type="scientific">Flavobacterium laiguense</name>
    <dbReference type="NCBI Taxonomy" id="2169409"/>
    <lineage>
        <taxon>Bacteria</taxon>
        <taxon>Pseudomonadati</taxon>
        <taxon>Bacteroidota</taxon>
        <taxon>Flavobacteriia</taxon>
        <taxon>Flavobacteriales</taxon>
        <taxon>Flavobacteriaceae</taxon>
        <taxon>Flavobacterium</taxon>
    </lineage>
</organism>
<dbReference type="SUPFAM" id="SSF53335">
    <property type="entry name" value="S-adenosyl-L-methionine-dependent methyltransferases"/>
    <property type="match status" value="1"/>
</dbReference>
<protein>
    <submittedName>
        <fullName evidence="4">Methyltransferase</fullName>
    </submittedName>
</protein>
<dbReference type="GO" id="GO:0043565">
    <property type="term" value="F:sequence-specific DNA binding"/>
    <property type="evidence" value="ECO:0007669"/>
    <property type="project" value="TreeGrafter"/>
</dbReference>
<dbReference type="EMBL" id="QCZH01000002">
    <property type="protein sequence ID" value="PWA10992.1"/>
    <property type="molecule type" value="Genomic_DNA"/>
</dbReference>
<evidence type="ECO:0000256" key="3">
    <source>
        <dbReference type="ARBA" id="ARBA00022691"/>
    </source>
</evidence>
<gene>
    <name evidence="4" type="ORF">DB891_03935</name>
</gene>
<reference evidence="4 5" key="1">
    <citation type="submission" date="2018-04" db="EMBL/GenBank/DDBJ databases">
        <title>Flavobacterium sp. nov., isolated from glacier ice.</title>
        <authorList>
            <person name="Liu Q."/>
            <person name="Xin Y.-H."/>
        </authorList>
    </citation>
    <scope>NUCLEOTIDE SEQUENCE [LARGE SCALE GENOMIC DNA]</scope>
    <source>
        <strain evidence="4 5">LB2P30</strain>
    </source>
</reference>
<dbReference type="GO" id="GO:1904047">
    <property type="term" value="F:S-adenosyl-L-methionine binding"/>
    <property type="evidence" value="ECO:0007669"/>
    <property type="project" value="TreeGrafter"/>
</dbReference>
<dbReference type="PANTHER" id="PTHR30481:SF4">
    <property type="entry name" value="SITE-SPECIFIC DNA-METHYLTRANSFERASE (ADENINE-SPECIFIC)"/>
    <property type="match status" value="1"/>
</dbReference>
<keyword evidence="1 4" id="KW-0489">Methyltransferase</keyword>
<keyword evidence="2 4" id="KW-0808">Transferase</keyword>
<dbReference type="Pfam" id="PF02086">
    <property type="entry name" value="MethyltransfD12"/>
    <property type="match status" value="1"/>
</dbReference>